<proteinExistence type="predicted"/>
<dbReference type="EMBL" id="AGNL01044170">
    <property type="protein sequence ID" value="EJK50127.1"/>
    <property type="molecule type" value="Genomic_DNA"/>
</dbReference>
<dbReference type="AlphaFoldDB" id="K0RU11"/>
<gene>
    <name evidence="3" type="ORF">THAOC_30935</name>
</gene>
<keyword evidence="4" id="KW-1185">Reference proteome</keyword>
<reference evidence="3 4" key="1">
    <citation type="journal article" date="2012" name="Genome Biol.">
        <title>Genome and low-iron response of an oceanic diatom adapted to chronic iron limitation.</title>
        <authorList>
            <person name="Lommer M."/>
            <person name="Specht M."/>
            <person name="Roy A.S."/>
            <person name="Kraemer L."/>
            <person name="Andreson R."/>
            <person name="Gutowska M.A."/>
            <person name="Wolf J."/>
            <person name="Bergner S.V."/>
            <person name="Schilhabel M.B."/>
            <person name="Klostermeier U.C."/>
            <person name="Beiko R.G."/>
            <person name="Rosenstiel P."/>
            <person name="Hippler M."/>
            <person name="Laroche J."/>
        </authorList>
    </citation>
    <scope>NUCLEOTIDE SEQUENCE [LARGE SCALE GENOMIC DNA]</scope>
    <source>
        <strain evidence="3 4">CCMP1005</strain>
    </source>
</reference>
<dbReference type="Proteomes" id="UP000266841">
    <property type="component" value="Unassembled WGS sequence"/>
</dbReference>
<feature type="region of interest" description="Disordered" evidence="1">
    <location>
        <begin position="280"/>
        <end position="328"/>
    </location>
</feature>
<evidence type="ECO:0000256" key="1">
    <source>
        <dbReference type="SAM" id="MobiDB-lite"/>
    </source>
</evidence>
<feature type="compositionally biased region" description="Basic and acidic residues" evidence="1">
    <location>
        <begin position="280"/>
        <end position="316"/>
    </location>
</feature>
<keyword evidence="2" id="KW-0472">Membrane</keyword>
<feature type="region of interest" description="Disordered" evidence="1">
    <location>
        <begin position="43"/>
        <end position="95"/>
    </location>
</feature>
<protein>
    <submittedName>
        <fullName evidence="3">Uncharacterized protein</fullName>
    </submittedName>
</protein>
<feature type="region of interest" description="Disordered" evidence="1">
    <location>
        <begin position="1"/>
        <end position="21"/>
    </location>
</feature>
<accession>K0RU11</accession>
<evidence type="ECO:0000313" key="3">
    <source>
        <dbReference type="EMBL" id="EJK50127.1"/>
    </source>
</evidence>
<feature type="region of interest" description="Disordered" evidence="1">
    <location>
        <begin position="129"/>
        <end position="166"/>
    </location>
</feature>
<keyword evidence="2" id="KW-1133">Transmembrane helix</keyword>
<sequence>SGSTRGSLLRRRGRDEFRYGSGTGEAAADVFVMSLERGTGRHVAIGGTDYKPPPPPVPAGHGSPVTPMGSPPTVSGPAPSPGAATSGQESSKGGEGVGAVVGLSLLLALVTGALSSFAVYRIRRRQDAEDKALMGSGAQPLRSEGDEPPGPPAEHVGTAEQEKQEVVRNSASGGWHGVYDDEQLQAIDFGVPTGGGGGEVNVVEQSLFMEESGLQEIEESLGQYQIGEMDDVSDEDLIKAYEDAMALDIEPESPDVEFAMAGLGSDQVDLPRGARYIADRPERSHQLLRQERQTRPLRSPRERRLTPLQRTTDRGWTEPPGIPAGNVTQYAALGSLD</sequence>
<evidence type="ECO:0000256" key="2">
    <source>
        <dbReference type="SAM" id="Phobius"/>
    </source>
</evidence>
<organism evidence="3 4">
    <name type="scientific">Thalassiosira oceanica</name>
    <name type="common">Marine diatom</name>
    <dbReference type="NCBI Taxonomy" id="159749"/>
    <lineage>
        <taxon>Eukaryota</taxon>
        <taxon>Sar</taxon>
        <taxon>Stramenopiles</taxon>
        <taxon>Ochrophyta</taxon>
        <taxon>Bacillariophyta</taxon>
        <taxon>Coscinodiscophyceae</taxon>
        <taxon>Thalassiosirophycidae</taxon>
        <taxon>Thalassiosirales</taxon>
        <taxon>Thalassiosiraceae</taxon>
        <taxon>Thalassiosira</taxon>
    </lineage>
</organism>
<evidence type="ECO:0000313" key="4">
    <source>
        <dbReference type="Proteomes" id="UP000266841"/>
    </source>
</evidence>
<keyword evidence="2" id="KW-0812">Transmembrane</keyword>
<feature type="non-terminal residue" evidence="3">
    <location>
        <position position="1"/>
    </location>
</feature>
<feature type="transmembrane region" description="Helical" evidence="2">
    <location>
        <begin position="97"/>
        <end position="120"/>
    </location>
</feature>
<name>K0RU11_THAOC</name>
<comment type="caution">
    <text evidence="3">The sequence shown here is derived from an EMBL/GenBank/DDBJ whole genome shotgun (WGS) entry which is preliminary data.</text>
</comment>